<dbReference type="Pfam" id="PF00076">
    <property type="entry name" value="RRM_1"/>
    <property type="match status" value="1"/>
</dbReference>
<accession>A0A4P9ZEG0</accession>
<dbReference type="InterPro" id="IPR000504">
    <property type="entry name" value="RRM_dom"/>
</dbReference>
<dbReference type="AlphaFoldDB" id="A0A4P9ZEG0"/>
<feature type="non-terminal residue" evidence="6">
    <location>
        <position position="188"/>
    </location>
</feature>
<evidence type="ECO:0000256" key="1">
    <source>
        <dbReference type="ARBA" id="ARBA00004604"/>
    </source>
</evidence>
<evidence type="ECO:0000259" key="5">
    <source>
        <dbReference type="PROSITE" id="PS50102"/>
    </source>
</evidence>
<dbReference type="InterPro" id="IPR012677">
    <property type="entry name" value="Nucleotide-bd_a/b_plait_sf"/>
</dbReference>
<evidence type="ECO:0000256" key="3">
    <source>
        <dbReference type="ARBA" id="ARBA00023242"/>
    </source>
</evidence>
<dbReference type="SMART" id="SM00360">
    <property type="entry name" value="RRM"/>
    <property type="match status" value="1"/>
</dbReference>
<dbReference type="GO" id="GO:0005730">
    <property type="term" value="C:nucleolus"/>
    <property type="evidence" value="ECO:0007669"/>
    <property type="project" value="UniProtKB-SubCell"/>
</dbReference>
<dbReference type="EMBL" id="ML004442">
    <property type="protein sequence ID" value="RKP31364.1"/>
    <property type="molecule type" value="Genomic_DNA"/>
</dbReference>
<feature type="non-terminal residue" evidence="6">
    <location>
        <position position="1"/>
    </location>
</feature>
<proteinExistence type="predicted"/>
<gene>
    <name evidence="6" type="ORF">METBISCDRAFT_516</name>
</gene>
<evidence type="ECO:0000256" key="2">
    <source>
        <dbReference type="ARBA" id="ARBA00022884"/>
    </source>
</evidence>
<dbReference type="InterPro" id="IPR035979">
    <property type="entry name" value="RBD_domain_sf"/>
</dbReference>
<dbReference type="Gene3D" id="3.30.70.330">
    <property type="match status" value="1"/>
</dbReference>
<keyword evidence="3" id="KW-0539">Nucleus</keyword>
<evidence type="ECO:0000313" key="7">
    <source>
        <dbReference type="Proteomes" id="UP000268321"/>
    </source>
</evidence>
<name>A0A4P9ZEG0_9ASCO</name>
<evidence type="ECO:0000313" key="6">
    <source>
        <dbReference type="EMBL" id="RKP31364.1"/>
    </source>
</evidence>
<feature type="domain" description="RRM" evidence="5">
    <location>
        <begin position="47"/>
        <end position="125"/>
    </location>
</feature>
<dbReference type="CDD" id="cd12307">
    <property type="entry name" value="RRM_NIFK_like"/>
    <property type="match status" value="1"/>
</dbReference>
<keyword evidence="7" id="KW-1185">Reference proteome</keyword>
<sequence>SDEDFSDDDNVEIKGLSETAATSASGHMVNLSKQSAKTQRNIRGKRVSLYVGNLPKSFEQYELRKYFSQFGDVTRCRLLRNRKTGKSRLYGFVEFNYVATAEVAAETMDNYLLAGSNIVVKVLKNHKDNLYSSKMKSSFGEFNWRKKDHDAYNAPKSAEEWKRLQAEFEQRKKDDMAHLAAAGFDYAF</sequence>
<dbReference type="SUPFAM" id="SSF54928">
    <property type="entry name" value="RNA-binding domain, RBD"/>
    <property type="match status" value="1"/>
</dbReference>
<organism evidence="6 7">
    <name type="scientific">Metschnikowia bicuspidata</name>
    <dbReference type="NCBI Taxonomy" id="27322"/>
    <lineage>
        <taxon>Eukaryota</taxon>
        <taxon>Fungi</taxon>
        <taxon>Dikarya</taxon>
        <taxon>Ascomycota</taxon>
        <taxon>Saccharomycotina</taxon>
        <taxon>Pichiomycetes</taxon>
        <taxon>Metschnikowiaceae</taxon>
        <taxon>Metschnikowia</taxon>
    </lineage>
</organism>
<dbReference type="PANTHER" id="PTHR46754">
    <property type="entry name" value="MKI67 FHA DOMAIN-INTERACTING NUCLEOLAR PHOSPHOPROTEIN"/>
    <property type="match status" value="1"/>
</dbReference>
<keyword evidence="2 4" id="KW-0694">RNA-binding</keyword>
<dbReference type="Proteomes" id="UP000268321">
    <property type="component" value="Unassembled WGS sequence"/>
</dbReference>
<dbReference type="PROSITE" id="PS50102">
    <property type="entry name" value="RRM"/>
    <property type="match status" value="1"/>
</dbReference>
<dbReference type="GO" id="GO:0003723">
    <property type="term" value="F:RNA binding"/>
    <property type="evidence" value="ECO:0007669"/>
    <property type="project" value="UniProtKB-UniRule"/>
</dbReference>
<dbReference type="OrthoDB" id="21467at2759"/>
<comment type="subcellular location">
    <subcellularLocation>
        <location evidence="1">Nucleus</location>
        <location evidence="1">Nucleolus</location>
    </subcellularLocation>
</comment>
<protein>
    <submittedName>
        <fullName evidence="6">RNA-binding domain-containing protein</fullName>
    </submittedName>
</protein>
<evidence type="ECO:0000256" key="4">
    <source>
        <dbReference type="PROSITE-ProRule" id="PRU00176"/>
    </source>
</evidence>
<reference evidence="7" key="1">
    <citation type="journal article" date="2018" name="Nat. Microbiol.">
        <title>Leveraging single-cell genomics to expand the fungal tree of life.</title>
        <authorList>
            <person name="Ahrendt S.R."/>
            <person name="Quandt C.A."/>
            <person name="Ciobanu D."/>
            <person name="Clum A."/>
            <person name="Salamov A."/>
            <person name="Andreopoulos B."/>
            <person name="Cheng J.F."/>
            <person name="Woyke T."/>
            <person name="Pelin A."/>
            <person name="Henrissat B."/>
            <person name="Reynolds N.K."/>
            <person name="Benny G.L."/>
            <person name="Smith M.E."/>
            <person name="James T.Y."/>
            <person name="Grigoriev I.V."/>
        </authorList>
    </citation>
    <scope>NUCLEOTIDE SEQUENCE [LARGE SCALE GENOMIC DNA]</scope>
    <source>
        <strain evidence="7">Baker2002</strain>
    </source>
</reference>